<dbReference type="OrthoDB" id="1470350at2759"/>
<dbReference type="GO" id="GO:0016705">
    <property type="term" value="F:oxidoreductase activity, acting on paired donors, with incorporation or reduction of molecular oxygen"/>
    <property type="evidence" value="ECO:0007669"/>
    <property type="project" value="InterPro"/>
</dbReference>
<evidence type="ECO:0000256" key="3">
    <source>
        <dbReference type="ARBA" id="ARBA00022617"/>
    </source>
</evidence>
<dbReference type="VEuPathDB" id="FungiDB:BO78DRAFT_444700"/>
<evidence type="ECO:0000313" key="11">
    <source>
        <dbReference type="EMBL" id="PYI06808.1"/>
    </source>
</evidence>
<evidence type="ECO:0000313" key="12">
    <source>
        <dbReference type="Proteomes" id="UP000248423"/>
    </source>
</evidence>
<proteinExistence type="inferred from homology"/>
<dbReference type="InterPro" id="IPR050121">
    <property type="entry name" value="Cytochrome_P450_monoxygenase"/>
</dbReference>
<feature type="transmembrane region" description="Helical" evidence="10">
    <location>
        <begin position="12"/>
        <end position="31"/>
    </location>
</feature>
<keyword evidence="10" id="KW-1133">Transmembrane helix</keyword>
<dbReference type="Proteomes" id="UP000248423">
    <property type="component" value="Unassembled WGS sequence"/>
</dbReference>
<dbReference type="PANTHER" id="PTHR24305:SF210">
    <property type="entry name" value="CYTOCHROME P450 MONOOXYGENASE ASQL-RELATED"/>
    <property type="match status" value="1"/>
</dbReference>
<dbReference type="SUPFAM" id="SSF48264">
    <property type="entry name" value="Cytochrome P450"/>
    <property type="match status" value="1"/>
</dbReference>
<evidence type="ECO:0000256" key="10">
    <source>
        <dbReference type="SAM" id="Phobius"/>
    </source>
</evidence>
<dbReference type="PANTHER" id="PTHR24305">
    <property type="entry name" value="CYTOCHROME P450"/>
    <property type="match status" value="1"/>
</dbReference>
<dbReference type="EMBL" id="KZ826346">
    <property type="protein sequence ID" value="PYI06808.1"/>
    <property type="molecule type" value="Genomic_DNA"/>
</dbReference>
<sequence length="512" mass="58088">MDLDFTYPNWARLVAGVAAAVVGIVAYRLWLHPLARFPGPRLWAASRLPWMYHTSSGRMWRQLELLHQHYGPIVRTAPGELSVCSAVAWSDIYTSRPIMPKEPTSQTPPLNGADSLFTAVGDDHRRLRGILISGFSDKALRDQAPGIEHHVAEFIARLHRELVQGNSVINLHKFFGYAALDTITDLSYSGPMHALADRNEHDWIARFFLHGRFSTLRMCLCWFYPLDRLMDSLVLSLTRRQRSKNWTVFGSKIEARIAQGNQSDQQVDLIAPVMGKVTDQKLPTKANRSSIRGMITKQEVLSHTLASVVANSQLTTVTLTTCTYLLLQHAEAMQHIVKEIRESFTSDDQITVQSTQDLVYLEAAFHETMRLHHPTPITLPRVVPPEGRHIDGQFIPGNTIVGINLHVIHTSSDYWVDPLTFHPERFLPRDDSRYDPRFEKDVKAAYMPFSTGPRNCIGGKFFFAEARVTLARLLWNFDLVLADSQADGWLDQKAYIVYEPKSLQVKLVDRLG</sequence>
<dbReference type="CDD" id="cd11058">
    <property type="entry name" value="CYP60B-like"/>
    <property type="match status" value="1"/>
</dbReference>
<dbReference type="AlphaFoldDB" id="A0A319EJL1"/>
<dbReference type="InterPro" id="IPR001128">
    <property type="entry name" value="Cyt_P450"/>
</dbReference>
<reference evidence="11 12" key="1">
    <citation type="submission" date="2018-02" db="EMBL/GenBank/DDBJ databases">
        <title>The genomes of Aspergillus section Nigri reveals drivers in fungal speciation.</title>
        <authorList>
            <consortium name="DOE Joint Genome Institute"/>
            <person name="Vesth T.C."/>
            <person name="Nybo J."/>
            <person name="Theobald S."/>
            <person name="Brandl J."/>
            <person name="Frisvad J.C."/>
            <person name="Nielsen K.F."/>
            <person name="Lyhne E.K."/>
            <person name="Kogle M.E."/>
            <person name="Kuo A."/>
            <person name="Riley R."/>
            <person name="Clum A."/>
            <person name="Nolan M."/>
            <person name="Lipzen A."/>
            <person name="Salamov A."/>
            <person name="Henrissat B."/>
            <person name="Wiebenga A."/>
            <person name="De vries R.P."/>
            <person name="Grigoriev I.V."/>
            <person name="Mortensen U.H."/>
            <person name="Andersen M.R."/>
            <person name="Baker S.E."/>
        </authorList>
    </citation>
    <scope>NUCLEOTIDE SEQUENCE [LARGE SCALE GENOMIC DNA]</scope>
    <source>
        <strain evidence="11 12">CBS 121057</strain>
    </source>
</reference>
<comment type="similarity">
    <text evidence="2 9">Belongs to the cytochrome P450 family.</text>
</comment>
<evidence type="ECO:0000256" key="1">
    <source>
        <dbReference type="ARBA" id="ARBA00001971"/>
    </source>
</evidence>
<organism evidence="11 12">
    <name type="scientific">Aspergillus sclerotiicarbonarius (strain CBS 121057 / IBT 28362)</name>
    <dbReference type="NCBI Taxonomy" id="1448318"/>
    <lineage>
        <taxon>Eukaryota</taxon>
        <taxon>Fungi</taxon>
        <taxon>Dikarya</taxon>
        <taxon>Ascomycota</taxon>
        <taxon>Pezizomycotina</taxon>
        <taxon>Eurotiomycetes</taxon>
        <taxon>Eurotiomycetidae</taxon>
        <taxon>Eurotiales</taxon>
        <taxon>Aspergillaceae</taxon>
        <taxon>Aspergillus</taxon>
        <taxon>Aspergillus subgen. Circumdati</taxon>
    </lineage>
</organism>
<dbReference type="InterPro" id="IPR002401">
    <property type="entry name" value="Cyt_P450_E_grp-I"/>
</dbReference>
<dbReference type="PROSITE" id="PS00086">
    <property type="entry name" value="CYTOCHROME_P450"/>
    <property type="match status" value="1"/>
</dbReference>
<dbReference type="Pfam" id="PF00067">
    <property type="entry name" value="p450"/>
    <property type="match status" value="1"/>
</dbReference>
<keyword evidence="4 8" id="KW-0479">Metal-binding</keyword>
<keyword evidence="6 8" id="KW-0408">Iron</keyword>
<evidence type="ECO:0000256" key="7">
    <source>
        <dbReference type="ARBA" id="ARBA00023033"/>
    </source>
</evidence>
<dbReference type="GO" id="GO:0020037">
    <property type="term" value="F:heme binding"/>
    <property type="evidence" value="ECO:0007669"/>
    <property type="project" value="InterPro"/>
</dbReference>
<protein>
    <submittedName>
        <fullName evidence="11">Cytochrome P450</fullName>
    </submittedName>
</protein>
<name>A0A319EJL1_ASPSB</name>
<dbReference type="PRINTS" id="PR00463">
    <property type="entry name" value="EP450I"/>
</dbReference>
<evidence type="ECO:0000256" key="9">
    <source>
        <dbReference type="RuleBase" id="RU000461"/>
    </source>
</evidence>
<evidence type="ECO:0000256" key="6">
    <source>
        <dbReference type="ARBA" id="ARBA00023004"/>
    </source>
</evidence>
<keyword evidence="3 8" id="KW-0349">Heme</keyword>
<accession>A0A319EJL1</accession>
<keyword evidence="7 9" id="KW-0503">Monooxygenase</keyword>
<keyword evidence="10" id="KW-0812">Transmembrane</keyword>
<evidence type="ECO:0000256" key="8">
    <source>
        <dbReference type="PIRSR" id="PIRSR602401-1"/>
    </source>
</evidence>
<keyword evidence="12" id="KW-1185">Reference proteome</keyword>
<dbReference type="GO" id="GO:0004497">
    <property type="term" value="F:monooxygenase activity"/>
    <property type="evidence" value="ECO:0007669"/>
    <property type="project" value="UniProtKB-KW"/>
</dbReference>
<dbReference type="GO" id="GO:0005506">
    <property type="term" value="F:iron ion binding"/>
    <property type="evidence" value="ECO:0007669"/>
    <property type="project" value="InterPro"/>
</dbReference>
<dbReference type="InterPro" id="IPR036396">
    <property type="entry name" value="Cyt_P450_sf"/>
</dbReference>
<keyword evidence="10" id="KW-0472">Membrane</keyword>
<gene>
    <name evidence="11" type="ORF">BO78DRAFT_444700</name>
</gene>
<dbReference type="STRING" id="1448318.A0A319EJL1"/>
<evidence type="ECO:0000256" key="2">
    <source>
        <dbReference type="ARBA" id="ARBA00010617"/>
    </source>
</evidence>
<dbReference type="InterPro" id="IPR017972">
    <property type="entry name" value="Cyt_P450_CS"/>
</dbReference>
<evidence type="ECO:0000256" key="4">
    <source>
        <dbReference type="ARBA" id="ARBA00022723"/>
    </source>
</evidence>
<evidence type="ECO:0000256" key="5">
    <source>
        <dbReference type="ARBA" id="ARBA00023002"/>
    </source>
</evidence>
<feature type="binding site" description="axial binding residue" evidence="8">
    <location>
        <position position="456"/>
    </location>
    <ligand>
        <name>heme</name>
        <dbReference type="ChEBI" id="CHEBI:30413"/>
    </ligand>
    <ligandPart>
        <name>Fe</name>
        <dbReference type="ChEBI" id="CHEBI:18248"/>
    </ligandPart>
</feature>
<dbReference type="Gene3D" id="1.10.630.10">
    <property type="entry name" value="Cytochrome P450"/>
    <property type="match status" value="1"/>
</dbReference>
<keyword evidence="5 9" id="KW-0560">Oxidoreductase</keyword>
<comment type="cofactor">
    <cofactor evidence="1 8">
        <name>heme</name>
        <dbReference type="ChEBI" id="CHEBI:30413"/>
    </cofactor>
</comment>